<dbReference type="AlphaFoldDB" id="A0A495VHQ9"/>
<keyword evidence="4" id="KW-1185">Reference proteome</keyword>
<dbReference type="EMBL" id="RBXL01000001">
    <property type="protein sequence ID" value="RKT47388.1"/>
    <property type="molecule type" value="Genomic_DNA"/>
</dbReference>
<name>A0A495VHQ9_9GAMM</name>
<evidence type="ECO:0000256" key="1">
    <source>
        <dbReference type="SAM" id="MobiDB-lite"/>
    </source>
</evidence>
<feature type="compositionally biased region" description="Low complexity" evidence="1">
    <location>
        <begin position="109"/>
        <end position="118"/>
    </location>
</feature>
<organism evidence="3 4">
    <name type="scientific">Thiocapsa rosea</name>
    <dbReference type="NCBI Taxonomy" id="69360"/>
    <lineage>
        <taxon>Bacteria</taxon>
        <taxon>Pseudomonadati</taxon>
        <taxon>Pseudomonadota</taxon>
        <taxon>Gammaproteobacteria</taxon>
        <taxon>Chromatiales</taxon>
        <taxon>Chromatiaceae</taxon>
        <taxon>Thiocapsa</taxon>
    </lineage>
</organism>
<evidence type="ECO:0000256" key="2">
    <source>
        <dbReference type="SAM" id="SignalP"/>
    </source>
</evidence>
<sequence>MHNTERLPWSACLGAVPAILLLCAVHAHADATWTAPLQRGGQVEVDPRTNRPVLDQDGRRTQLWDGVHRLEDGSVIRIEGGRVVPTTDMLAPSGAPSESATPDADPAKAAEATEGTTEPLTGDRFTGASPCEQLVLQVCGAARTCWREPACEAARQLREMEQEEWLKGADPSLVTESGKQCEEAINNAFFAPCP</sequence>
<keyword evidence="2" id="KW-0732">Signal</keyword>
<dbReference type="OrthoDB" id="5768687at2"/>
<feature type="region of interest" description="Disordered" evidence="1">
    <location>
        <begin position="86"/>
        <end position="125"/>
    </location>
</feature>
<evidence type="ECO:0000313" key="3">
    <source>
        <dbReference type="EMBL" id="RKT47388.1"/>
    </source>
</evidence>
<evidence type="ECO:0000313" key="4">
    <source>
        <dbReference type="Proteomes" id="UP000274556"/>
    </source>
</evidence>
<dbReference type="RefSeq" id="WP_120799368.1">
    <property type="nucleotide sequence ID" value="NZ_RBXL01000001.1"/>
</dbReference>
<comment type="caution">
    <text evidence="3">The sequence shown here is derived from an EMBL/GenBank/DDBJ whole genome shotgun (WGS) entry which is preliminary data.</text>
</comment>
<dbReference type="Proteomes" id="UP000274556">
    <property type="component" value="Unassembled WGS sequence"/>
</dbReference>
<feature type="signal peptide" evidence="2">
    <location>
        <begin position="1"/>
        <end position="29"/>
    </location>
</feature>
<proteinExistence type="predicted"/>
<gene>
    <name evidence="3" type="ORF">BDD21_4956</name>
</gene>
<reference evidence="3 4" key="1">
    <citation type="submission" date="2018-10" db="EMBL/GenBank/DDBJ databases">
        <title>Genomic Encyclopedia of Archaeal and Bacterial Type Strains, Phase II (KMG-II): from individual species to whole genera.</title>
        <authorList>
            <person name="Goeker M."/>
        </authorList>
    </citation>
    <scope>NUCLEOTIDE SEQUENCE [LARGE SCALE GENOMIC DNA]</scope>
    <source>
        <strain evidence="3 4">DSM 235</strain>
    </source>
</reference>
<feature type="chain" id="PRO_5019800999" evidence="2">
    <location>
        <begin position="30"/>
        <end position="194"/>
    </location>
</feature>
<accession>A0A495VHQ9</accession>
<protein>
    <submittedName>
        <fullName evidence="3">Uncharacterized protein</fullName>
    </submittedName>
</protein>